<gene>
    <name evidence="1" type="ORF">NHX12_012451</name>
</gene>
<organism evidence="1 2">
    <name type="scientific">Muraenolepis orangiensis</name>
    <name type="common">Patagonian moray cod</name>
    <dbReference type="NCBI Taxonomy" id="630683"/>
    <lineage>
        <taxon>Eukaryota</taxon>
        <taxon>Metazoa</taxon>
        <taxon>Chordata</taxon>
        <taxon>Craniata</taxon>
        <taxon>Vertebrata</taxon>
        <taxon>Euteleostomi</taxon>
        <taxon>Actinopterygii</taxon>
        <taxon>Neopterygii</taxon>
        <taxon>Teleostei</taxon>
        <taxon>Neoteleostei</taxon>
        <taxon>Acanthomorphata</taxon>
        <taxon>Zeiogadaria</taxon>
        <taxon>Gadariae</taxon>
        <taxon>Gadiformes</taxon>
        <taxon>Muraenolepidoidei</taxon>
        <taxon>Muraenolepididae</taxon>
        <taxon>Muraenolepis</taxon>
    </lineage>
</organism>
<evidence type="ECO:0000313" key="2">
    <source>
        <dbReference type="Proteomes" id="UP001148018"/>
    </source>
</evidence>
<reference evidence="1" key="1">
    <citation type="submission" date="2022-07" db="EMBL/GenBank/DDBJ databases">
        <title>Chromosome-level genome of Muraenolepis orangiensis.</title>
        <authorList>
            <person name="Kim J."/>
        </authorList>
    </citation>
    <scope>NUCLEOTIDE SEQUENCE</scope>
    <source>
        <strain evidence="1">KU_S4_2022</strain>
        <tissue evidence="1">Muscle</tissue>
    </source>
</reference>
<dbReference type="Proteomes" id="UP001148018">
    <property type="component" value="Unassembled WGS sequence"/>
</dbReference>
<sequence>MTSPAVKLKILTAHWTTGPPSDSPVPISFEEEEEDEVIGSEEAARGGCGTESETLESYWCGLVQLS</sequence>
<comment type="caution">
    <text evidence="1">The sequence shown here is derived from an EMBL/GenBank/DDBJ whole genome shotgun (WGS) entry which is preliminary data.</text>
</comment>
<proteinExistence type="predicted"/>
<keyword evidence="2" id="KW-1185">Reference proteome</keyword>
<evidence type="ECO:0000313" key="1">
    <source>
        <dbReference type="EMBL" id="KAJ3586050.1"/>
    </source>
</evidence>
<accession>A0A9Q0DCI1</accession>
<dbReference type="EMBL" id="JANIIK010000117">
    <property type="protein sequence ID" value="KAJ3586050.1"/>
    <property type="molecule type" value="Genomic_DNA"/>
</dbReference>
<protein>
    <submittedName>
        <fullName evidence="1">Uncharacterized protein</fullName>
    </submittedName>
</protein>
<name>A0A9Q0DCI1_9TELE</name>
<dbReference type="AlphaFoldDB" id="A0A9Q0DCI1"/>